<dbReference type="InterPro" id="IPR038731">
    <property type="entry name" value="RgtA/B/C-like"/>
</dbReference>
<evidence type="ECO:0000256" key="6">
    <source>
        <dbReference type="ARBA" id="ARBA00022989"/>
    </source>
</evidence>
<dbReference type="GO" id="GO:0005886">
    <property type="term" value="C:plasma membrane"/>
    <property type="evidence" value="ECO:0007669"/>
    <property type="project" value="UniProtKB-SubCell"/>
</dbReference>
<reference evidence="10 11" key="1">
    <citation type="journal article" date="2015" name="Nature">
        <title>rRNA introns, odd ribosomes, and small enigmatic genomes across a large radiation of phyla.</title>
        <authorList>
            <person name="Brown C.T."/>
            <person name="Hug L.A."/>
            <person name="Thomas B.C."/>
            <person name="Sharon I."/>
            <person name="Castelle C.J."/>
            <person name="Singh A."/>
            <person name="Wilkins M.J."/>
            <person name="Williams K.H."/>
            <person name="Banfield J.F."/>
        </authorList>
    </citation>
    <scope>NUCLEOTIDE SEQUENCE [LARGE SCALE GENOMIC DNA]</scope>
</reference>
<protein>
    <recommendedName>
        <fullName evidence="9">Glycosyltransferase RgtA/B/C/D-like domain-containing protein</fullName>
    </recommendedName>
</protein>
<evidence type="ECO:0000256" key="1">
    <source>
        <dbReference type="ARBA" id="ARBA00004651"/>
    </source>
</evidence>
<evidence type="ECO:0000256" key="5">
    <source>
        <dbReference type="ARBA" id="ARBA00022692"/>
    </source>
</evidence>
<feature type="transmembrane region" description="Helical" evidence="8">
    <location>
        <begin position="213"/>
        <end position="231"/>
    </location>
</feature>
<evidence type="ECO:0000256" key="7">
    <source>
        <dbReference type="ARBA" id="ARBA00023136"/>
    </source>
</evidence>
<feature type="transmembrane region" description="Helical" evidence="8">
    <location>
        <begin position="89"/>
        <end position="107"/>
    </location>
</feature>
<feature type="domain" description="Glycosyltransferase RgtA/B/C/D-like" evidence="9">
    <location>
        <begin position="71"/>
        <end position="228"/>
    </location>
</feature>
<evidence type="ECO:0000313" key="11">
    <source>
        <dbReference type="Proteomes" id="UP000034664"/>
    </source>
</evidence>
<sequence length="509" mass="58433">MWRRNMKFDRPATILFGILIIAFFLRIYRVDELTEFLGDQGRESMVLYNAWHTKTIPLVGPPVSTGQHLGPIYYYLIAPSFVLAGFNPLGPIVFMVLLDVATIMLLYQLISRLFNKNVATAISALYTVSPLIMQASRTIWNPTPIPFFTTVLLISLYKSIINKKFVWLSISFASLGVLVQLHYSTIILLSFTGISLAYTYAKSRKNRSDLIKHSIFGLLIFVVLLTPFLGYQSQNEWTDVRSLLSFASSQSDTPLKTDVTDSLYVIQHLVNFLVPAVPPLIALIILSMLAIVSLIQKNKWSILALFVILVSIAFISRTVYSPPEHYTRFLIPFLFILTASSLETLNHISLDKMRHMHIFVKKSYLSAIIAVIVITLIYLPKSDILSEGKHDLSRTEDMAETMIQSAEQDPFSFTLINSRSFSDLHYRFFFLKKRVQPVSIESEEFDTLYLVCEKEPCPTQDEIVSRTEIQVMCFDPLCNREYPKVNLKEWQFESEIKHEWATLYVLKRK</sequence>
<accession>A0A0G0VLI3</accession>
<dbReference type="GO" id="GO:0016763">
    <property type="term" value="F:pentosyltransferase activity"/>
    <property type="evidence" value="ECO:0007669"/>
    <property type="project" value="TreeGrafter"/>
</dbReference>
<keyword evidence="3" id="KW-0328">Glycosyltransferase</keyword>
<dbReference type="Pfam" id="PF13231">
    <property type="entry name" value="PMT_2"/>
    <property type="match status" value="1"/>
</dbReference>
<evidence type="ECO:0000256" key="4">
    <source>
        <dbReference type="ARBA" id="ARBA00022679"/>
    </source>
</evidence>
<feature type="transmembrane region" description="Helical" evidence="8">
    <location>
        <begin position="181"/>
        <end position="201"/>
    </location>
</feature>
<feature type="transmembrane region" description="Helical" evidence="8">
    <location>
        <begin position="326"/>
        <end position="342"/>
    </location>
</feature>
<evidence type="ECO:0000256" key="8">
    <source>
        <dbReference type="SAM" id="Phobius"/>
    </source>
</evidence>
<dbReference type="AlphaFoldDB" id="A0A0G0VLI3"/>
<evidence type="ECO:0000256" key="3">
    <source>
        <dbReference type="ARBA" id="ARBA00022676"/>
    </source>
</evidence>
<dbReference type="GO" id="GO:0009103">
    <property type="term" value="P:lipopolysaccharide biosynthetic process"/>
    <property type="evidence" value="ECO:0007669"/>
    <property type="project" value="UniProtKB-ARBA"/>
</dbReference>
<organism evidence="10 11">
    <name type="scientific">Candidatus Roizmanbacteria bacterium GW2011_GWB1_40_7</name>
    <dbReference type="NCBI Taxonomy" id="1618482"/>
    <lineage>
        <taxon>Bacteria</taxon>
        <taxon>Candidatus Roizmaniibacteriota</taxon>
    </lineage>
</organism>
<dbReference type="InterPro" id="IPR050297">
    <property type="entry name" value="LipidA_mod_glycosyltrf_83"/>
</dbReference>
<evidence type="ECO:0000313" key="10">
    <source>
        <dbReference type="EMBL" id="KKR72750.1"/>
    </source>
</evidence>
<feature type="transmembrane region" description="Helical" evidence="8">
    <location>
        <begin position="302"/>
        <end position="320"/>
    </location>
</feature>
<evidence type="ECO:0000259" key="9">
    <source>
        <dbReference type="Pfam" id="PF13231"/>
    </source>
</evidence>
<feature type="transmembrane region" description="Helical" evidence="8">
    <location>
        <begin position="12"/>
        <end position="28"/>
    </location>
</feature>
<keyword evidence="5 8" id="KW-0812">Transmembrane</keyword>
<comment type="caution">
    <text evidence="10">The sequence shown here is derived from an EMBL/GenBank/DDBJ whole genome shotgun (WGS) entry which is preliminary data.</text>
</comment>
<dbReference type="Proteomes" id="UP000034664">
    <property type="component" value="Unassembled WGS sequence"/>
</dbReference>
<keyword evidence="4" id="KW-0808">Transferase</keyword>
<feature type="transmembrane region" description="Helical" evidence="8">
    <location>
        <begin position="139"/>
        <end position="161"/>
    </location>
</feature>
<evidence type="ECO:0000256" key="2">
    <source>
        <dbReference type="ARBA" id="ARBA00022475"/>
    </source>
</evidence>
<dbReference type="PANTHER" id="PTHR33908:SF11">
    <property type="entry name" value="MEMBRANE PROTEIN"/>
    <property type="match status" value="1"/>
</dbReference>
<keyword evidence="7 8" id="KW-0472">Membrane</keyword>
<dbReference type="PANTHER" id="PTHR33908">
    <property type="entry name" value="MANNOSYLTRANSFERASE YKCB-RELATED"/>
    <property type="match status" value="1"/>
</dbReference>
<keyword evidence="2" id="KW-1003">Cell membrane</keyword>
<comment type="subcellular location">
    <subcellularLocation>
        <location evidence="1">Cell membrane</location>
        <topology evidence="1">Multi-pass membrane protein</topology>
    </subcellularLocation>
</comment>
<name>A0A0G0VLI3_9BACT</name>
<feature type="transmembrane region" description="Helical" evidence="8">
    <location>
        <begin position="272"/>
        <end position="295"/>
    </location>
</feature>
<gene>
    <name evidence="10" type="ORF">UU14_C0002G0003</name>
</gene>
<proteinExistence type="predicted"/>
<keyword evidence="6 8" id="KW-1133">Transmembrane helix</keyword>
<feature type="transmembrane region" description="Helical" evidence="8">
    <location>
        <begin position="363"/>
        <end position="380"/>
    </location>
</feature>
<dbReference type="EMBL" id="LBZM01000002">
    <property type="protein sequence ID" value="KKR72750.1"/>
    <property type="molecule type" value="Genomic_DNA"/>
</dbReference>